<dbReference type="PANTHER" id="PTHR11559">
    <property type="entry name" value="CARBOXYLESTERASE"/>
    <property type="match status" value="1"/>
</dbReference>
<keyword evidence="7" id="KW-1185">Reference proteome</keyword>
<dbReference type="Proteomes" id="UP000298468">
    <property type="component" value="Unassembled WGS sequence"/>
</dbReference>
<keyword evidence="4" id="KW-1133">Transmembrane helix</keyword>
<evidence type="ECO:0000256" key="3">
    <source>
        <dbReference type="RuleBase" id="RU361235"/>
    </source>
</evidence>
<dbReference type="SUPFAM" id="SSF53474">
    <property type="entry name" value="alpha/beta-Hydrolases"/>
    <property type="match status" value="1"/>
</dbReference>
<evidence type="ECO:0000313" key="7">
    <source>
        <dbReference type="Proteomes" id="UP000298468"/>
    </source>
</evidence>
<dbReference type="PROSITE" id="PS00122">
    <property type="entry name" value="CARBOXYLESTERASE_B_1"/>
    <property type="match status" value="1"/>
</dbReference>
<evidence type="ECO:0000256" key="4">
    <source>
        <dbReference type="SAM" id="Phobius"/>
    </source>
</evidence>
<comment type="caution">
    <text evidence="6">The sequence shown here is derived from an EMBL/GenBank/DDBJ whole genome shotgun (WGS) entry which is preliminary data.</text>
</comment>
<dbReference type="InterPro" id="IPR050309">
    <property type="entry name" value="Type-B_Carboxylest/Lipase"/>
</dbReference>
<protein>
    <recommendedName>
        <fullName evidence="3">Carboxylic ester hydrolase</fullName>
        <ecNumber evidence="3">3.1.1.-</ecNumber>
    </recommendedName>
</protein>
<organism evidence="6 7">
    <name type="scientific">Cryobacterium lactosi</name>
    <dbReference type="NCBI Taxonomy" id="1259202"/>
    <lineage>
        <taxon>Bacteria</taxon>
        <taxon>Bacillati</taxon>
        <taxon>Actinomycetota</taxon>
        <taxon>Actinomycetes</taxon>
        <taxon>Micrococcales</taxon>
        <taxon>Microbacteriaceae</taxon>
        <taxon>Cryobacterium</taxon>
    </lineage>
</organism>
<gene>
    <name evidence="6" type="ORF">E3T61_14385</name>
</gene>
<dbReference type="InterPro" id="IPR029058">
    <property type="entry name" value="AB_hydrolase_fold"/>
</dbReference>
<dbReference type="OrthoDB" id="3199405at2"/>
<dbReference type="InterPro" id="IPR019826">
    <property type="entry name" value="Carboxylesterase_B_AS"/>
</dbReference>
<dbReference type="AlphaFoldDB" id="A0A4R9BLP3"/>
<dbReference type="Pfam" id="PF00135">
    <property type="entry name" value="COesterase"/>
    <property type="match status" value="1"/>
</dbReference>
<feature type="domain" description="Carboxylesterase type B" evidence="5">
    <location>
        <begin position="93"/>
        <end position="598"/>
    </location>
</feature>
<dbReference type="EC" id="3.1.1.-" evidence="3"/>
<keyword evidence="4" id="KW-0812">Transmembrane</keyword>
<proteinExistence type="inferred from homology"/>
<evidence type="ECO:0000256" key="1">
    <source>
        <dbReference type="ARBA" id="ARBA00005964"/>
    </source>
</evidence>
<accession>A0A4R9BLP3</accession>
<feature type="transmembrane region" description="Helical" evidence="4">
    <location>
        <begin position="58"/>
        <end position="76"/>
    </location>
</feature>
<dbReference type="Gene3D" id="3.40.50.1820">
    <property type="entry name" value="alpha/beta hydrolase"/>
    <property type="match status" value="1"/>
</dbReference>
<evidence type="ECO:0000256" key="2">
    <source>
        <dbReference type="ARBA" id="ARBA00022801"/>
    </source>
</evidence>
<sequence>MPRLLRFWLPLIPLTAVALVLLWLNRSPWWGWALVGVMIVAAAAAARKWLRGHALLQAGAWLLTAVIVFTTAVFAYPSPTVREAGGADPQLTDVITTHDGPVRGVTNDDRSVEIFAGIPYAQPPVGDLRWRAPQPLTARTEVFTADRFSSAPVQGTSKFFTRALSQVVDMPLEDTFLNPYPVSEESLSLNIWRSSASTAAPRPVLVYIPGGGFATGSAALPLYDGEALASRGDVITVTLDYRLGVLGFLSHPDLAAESDYGASGNYGLLDQIAALQWIRDNIAGFGGDPDRVTIAGESAGGESVCTLGATPLAEGLVDGIIGGSGACLGTTGDTEAGDQFDTREAAEAAGQRVSTALGNASLQDMREMSVEQILAASDSLAGHWRPSVDGYVLEKAAAEIYASGEQLDVPTLVGSNADEASLALASPPQISVSEYQASVQQTYGNESERFLRLYPGDTEQQVLDSSLKAQTDSVMTRAMLRWAQLQTDTGTEDAYLYYFSHVPPDEGLEKFGAYHGAEVAYAYDNLGADNNSVYQKADYRLRDQMSGYWLNFVHTGNPNGAGLPAWPTVAQASDDVLEFGPDGSVVSPRPRPAAIDFWLHYNGPIR</sequence>
<evidence type="ECO:0000313" key="6">
    <source>
        <dbReference type="EMBL" id="TFD87047.1"/>
    </source>
</evidence>
<reference evidence="6 7" key="1">
    <citation type="submission" date="2019-03" db="EMBL/GenBank/DDBJ databases">
        <title>Genomics of glacier-inhabiting Cryobacterium strains.</title>
        <authorList>
            <person name="Liu Q."/>
            <person name="Xin Y.-H."/>
        </authorList>
    </citation>
    <scope>NUCLEOTIDE SEQUENCE [LARGE SCALE GENOMIC DNA]</scope>
    <source>
        <strain evidence="6 7">Sr59</strain>
    </source>
</reference>
<dbReference type="GO" id="GO:0016787">
    <property type="term" value="F:hydrolase activity"/>
    <property type="evidence" value="ECO:0007669"/>
    <property type="project" value="UniProtKB-KW"/>
</dbReference>
<name>A0A4R9BLP3_9MICO</name>
<keyword evidence="4" id="KW-0472">Membrane</keyword>
<dbReference type="InterPro" id="IPR002018">
    <property type="entry name" value="CarbesteraseB"/>
</dbReference>
<comment type="similarity">
    <text evidence="1 3">Belongs to the type-B carboxylesterase/lipase family.</text>
</comment>
<keyword evidence="2 3" id="KW-0378">Hydrolase</keyword>
<evidence type="ECO:0000259" key="5">
    <source>
        <dbReference type="Pfam" id="PF00135"/>
    </source>
</evidence>
<feature type="transmembrane region" description="Helical" evidence="4">
    <location>
        <begin position="29"/>
        <end position="46"/>
    </location>
</feature>
<feature type="transmembrane region" description="Helical" evidence="4">
    <location>
        <begin position="7"/>
        <end position="23"/>
    </location>
</feature>
<dbReference type="EMBL" id="SOHM01000031">
    <property type="protein sequence ID" value="TFD87047.1"/>
    <property type="molecule type" value="Genomic_DNA"/>
</dbReference>